<dbReference type="RefSeq" id="WP_100708303.1">
    <property type="nucleotide sequence ID" value="NZ_NPDL01000019.1"/>
</dbReference>
<dbReference type="PANTHER" id="PTHR40266:SF2">
    <property type="entry name" value="TOXIN HIGB-1"/>
    <property type="match status" value="1"/>
</dbReference>
<dbReference type="InterPro" id="IPR007711">
    <property type="entry name" value="HigB-1"/>
</dbReference>
<sequence>MVILSFYDKESETIWLGKFSKKFPKEIQRTARRKLIHIDSAKNIEDLKIPPGNRLHAMSGDRQGQYSISINMQYRICFSWENGNASNVEIIDYH</sequence>
<dbReference type="InterPro" id="IPR035093">
    <property type="entry name" value="RelE/ParE_toxin_dom_sf"/>
</dbReference>
<proteinExistence type="predicted"/>
<organism evidence="1 2">
    <name type="scientific">Leptospira hartskeerlii</name>
    <dbReference type="NCBI Taxonomy" id="2023177"/>
    <lineage>
        <taxon>Bacteria</taxon>
        <taxon>Pseudomonadati</taxon>
        <taxon>Spirochaetota</taxon>
        <taxon>Spirochaetia</taxon>
        <taxon>Leptospirales</taxon>
        <taxon>Leptospiraceae</taxon>
        <taxon>Leptospira</taxon>
    </lineage>
</organism>
<gene>
    <name evidence="1" type="ORF">CH357_18750</name>
</gene>
<accession>A0A2M9X8C0</accession>
<protein>
    <submittedName>
        <fullName evidence="1">Plasmid maintenance system killer</fullName>
    </submittedName>
</protein>
<dbReference type="PANTHER" id="PTHR40266">
    <property type="entry name" value="TOXIN HIGB-1"/>
    <property type="match status" value="1"/>
</dbReference>
<dbReference type="AlphaFoldDB" id="A0A2M9X8C0"/>
<dbReference type="SUPFAM" id="SSF143011">
    <property type="entry name" value="RelE-like"/>
    <property type="match status" value="1"/>
</dbReference>
<dbReference type="Gene3D" id="3.30.2310.20">
    <property type="entry name" value="RelE-like"/>
    <property type="match status" value="1"/>
</dbReference>
<keyword evidence="2" id="KW-1185">Reference proteome</keyword>
<reference evidence="1 2" key="1">
    <citation type="submission" date="2017-07" db="EMBL/GenBank/DDBJ databases">
        <title>Leptospira spp. isolated from tropical soils.</title>
        <authorList>
            <person name="Thibeaux R."/>
            <person name="Iraola G."/>
            <person name="Ferres I."/>
            <person name="Bierque E."/>
            <person name="Girault D."/>
            <person name="Soupe-Gilbert M.-E."/>
            <person name="Picardeau M."/>
            <person name="Goarant C."/>
        </authorList>
    </citation>
    <scope>NUCLEOTIDE SEQUENCE [LARGE SCALE GENOMIC DNA]</scope>
    <source>
        <strain evidence="1 2">MCA1-C-A1</strain>
    </source>
</reference>
<dbReference type="OrthoDB" id="9801102at2"/>
<evidence type="ECO:0000313" key="1">
    <source>
        <dbReference type="EMBL" id="PJZ23904.1"/>
    </source>
</evidence>
<comment type="caution">
    <text evidence="1">The sequence shown here is derived from an EMBL/GenBank/DDBJ whole genome shotgun (WGS) entry which is preliminary data.</text>
</comment>
<name>A0A2M9X8C0_9LEPT</name>
<dbReference type="Pfam" id="PF05015">
    <property type="entry name" value="HigB-like_toxin"/>
    <property type="match status" value="1"/>
</dbReference>
<dbReference type="EMBL" id="NPDN01000017">
    <property type="protein sequence ID" value="PJZ23904.1"/>
    <property type="molecule type" value="Genomic_DNA"/>
</dbReference>
<dbReference type="Proteomes" id="UP000232196">
    <property type="component" value="Unassembled WGS sequence"/>
</dbReference>
<evidence type="ECO:0000313" key="2">
    <source>
        <dbReference type="Proteomes" id="UP000232196"/>
    </source>
</evidence>